<protein>
    <submittedName>
        <fullName evidence="3">Histidine phosphatase family protein</fullName>
    </submittedName>
</protein>
<feature type="active site" description="Proton donor/acceptor" evidence="1">
    <location>
        <position position="82"/>
    </location>
</feature>
<feature type="binding site" evidence="2">
    <location>
        <position position="58"/>
    </location>
    <ligand>
        <name>substrate</name>
    </ligand>
</feature>
<evidence type="ECO:0000256" key="2">
    <source>
        <dbReference type="PIRSR" id="PIRSR613078-2"/>
    </source>
</evidence>
<dbReference type="AlphaFoldDB" id="A0A9J6RCG2"/>
<evidence type="ECO:0000313" key="3">
    <source>
        <dbReference type="EMBL" id="MCZ0703046.1"/>
    </source>
</evidence>
<dbReference type="EMBL" id="JAPRAT010000011">
    <property type="protein sequence ID" value="MCZ0703046.1"/>
    <property type="molecule type" value="Genomic_DNA"/>
</dbReference>
<organism evidence="3 4">
    <name type="scientific">Natronobacillus azotifigens</name>
    <dbReference type="NCBI Taxonomy" id="472978"/>
    <lineage>
        <taxon>Bacteria</taxon>
        <taxon>Bacillati</taxon>
        <taxon>Bacillota</taxon>
        <taxon>Bacilli</taxon>
        <taxon>Bacillales</taxon>
        <taxon>Bacillaceae</taxon>
        <taxon>Natronobacillus</taxon>
    </lineage>
</organism>
<dbReference type="SUPFAM" id="SSF53254">
    <property type="entry name" value="Phosphoglycerate mutase-like"/>
    <property type="match status" value="1"/>
</dbReference>
<dbReference type="InterPro" id="IPR050275">
    <property type="entry name" value="PGM_Phosphatase"/>
</dbReference>
<dbReference type="Proteomes" id="UP001084197">
    <property type="component" value="Unassembled WGS sequence"/>
</dbReference>
<name>A0A9J6RCG2_9BACI</name>
<evidence type="ECO:0000256" key="1">
    <source>
        <dbReference type="PIRSR" id="PIRSR613078-1"/>
    </source>
</evidence>
<dbReference type="InterPro" id="IPR013078">
    <property type="entry name" value="His_Pase_superF_clade-1"/>
</dbReference>
<accession>A0A9J6RCG2</accession>
<dbReference type="GO" id="GO:0005737">
    <property type="term" value="C:cytoplasm"/>
    <property type="evidence" value="ECO:0007669"/>
    <property type="project" value="TreeGrafter"/>
</dbReference>
<comment type="caution">
    <text evidence="3">The sequence shown here is derived from an EMBL/GenBank/DDBJ whole genome shotgun (WGS) entry which is preliminary data.</text>
</comment>
<reference evidence="3" key="1">
    <citation type="submission" date="2022-11" db="EMBL/GenBank/DDBJ databases">
        <title>WGS of Natronobacillus azotifigens 24KS-1, an anaerobic diazotrophic haloalkaliphile from soda-rich habitats.</title>
        <authorList>
            <person name="Sorokin D.Y."/>
            <person name="Merkel A.Y."/>
        </authorList>
    </citation>
    <scope>NUCLEOTIDE SEQUENCE</scope>
    <source>
        <strain evidence="3">24KS-1</strain>
    </source>
</reference>
<evidence type="ECO:0000313" key="4">
    <source>
        <dbReference type="Proteomes" id="UP001084197"/>
    </source>
</evidence>
<dbReference type="CDD" id="cd07067">
    <property type="entry name" value="HP_PGM_like"/>
    <property type="match status" value="1"/>
</dbReference>
<feature type="active site" description="Tele-phosphohistidine intermediate" evidence="1">
    <location>
        <position position="8"/>
    </location>
</feature>
<feature type="binding site" evidence="2">
    <location>
        <position position="93"/>
    </location>
    <ligand>
        <name>substrate</name>
    </ligand>
</feature>
<dbReference type="Gene3D" id="3.40.50.1240">
    <property type="entry name" value="Phosphoglycerate mutase-like"/>
    <property type="match status" value="1"/>
</dbReference>
<dbReference type="GO" id="GO:0016791">
    <property type="term" value="F:phosphatase activity"/>
    <property type="evidence" value="ECO:0007669"/>
    <property type="project" value="TreeGrafter"/>
</dbReference>
<dbReference type="RefSeq" id="WP_268779816.1">
    <property type="nucleotide sequence ID" value="NZ_JAPRAT010000011.1"/>
</dbReference>
<dbReference type="SMART" id="SM00855">
    <property type="entry name" value="PGAM"/>
    <property type="match status" value="1"/>
</dbReference>
<gene>
    <name evidence="3" type="ORF">OWO01_07460</name>
</gene>
<proteinExistence type="predicted"/>
<dbReference type="Pfam" id="PF00300">
    <property type="entry name" value="His_Phos_1"/>
    <property type="match status" value="1"/>
</dbReference>
<dbReference type="InterPro" id="IPR029033">
    <property type="entry name" value="His_PPase_superfam"/>
</dbReference>
<dbReference type="PANTHER" id="PTHR48100:SF1">
    <property type="entry name" value="HISTIDINE PHOSPHATASE FAMILY PROTEIN-RELATED"/>
    <property type="match status" value="1"/>
</dbReference>
<sequence>MQILIIRHGQSEADLLKVHEGRADFPLTECGIQQAHHMVDWMKDRYKPEIIWSSPLMRAKQTANILSDTVGCKVTYDSDLMEWNNGVLAGMSKEEAKKKYPEPINGHRPHESVEKGESAIAFRMRAEIMLAKIQSVSEKYNCLAIVSHGGMIARILHSFMELPVNNEYVIKTSDTGIHLLEYRVEKRVIHFFNQTSHL</sequence>
<keyword evidence="4" id="KW-1185">Reference proteome</keyword>
<dbReference type="PANTHER" id="PTHR48100">
    <property type="entry name" value="BROAD-SPECIFICITY PHOSPHATASE YOR283W-RELATED"/>
    <property type="match status" value="1"/>
</dbReference>